<proteinExistence type="predicted"/>
<name>A0A0M3IGA2_ASCLU</name>
<organism evidence="1 2">
    <name type="scientific">Ascaris lumbricoides</name>
    <name type="common">Giant roundworm</name>
    <dbReference type="NCBI Taxonomy" id="6252"/>
    <lineage>
        <taxon>Eukaryota</taxon>
        <taxon>Metazoa</taxon>
        <taxon>Ecdysozoa</taxon>
        <taxon>Nematoda</taxon>
        <taxon>Chromadorea</taxon>
        <taxon>Rhabditida</taxon>
        <taxon>Spirurina</taxon>
        <taxon>Ascaridomorpha</taxon>
        <taxon>Ascaridoidea</taxon>
        <taxon>Ascarididae</taxon>
        <taxon>Ascaris</taxon>
    </lineage>
</organism>
<reference evidence="2" key="1">
    <citation type="submission" date="2017-02" db="UniProtKB">
        <authorList>
            <consortium name="WormBaseParasite"/>
        </authorList>
    </citation>
    <scope>IDENTIFICATION</scope>
</reference>
<dbReference type="WBParaSite" id="ALUE_0001730701-mRNA-1">
    <property type="protein sequence ID" value="ALUE_0001730701-mRNA-1"/>
    <property type="gene ID" value="ALUE_0001730701"/>
</dbReference>
<dbReference type="Proteomes" id="UP000036681">
    <property type="component" value="Unplaced"/>
</dbReference>
<accession>A0A0M3IGA2</accession>
<keyword evidence="1" id="KW-1185">Reference proteome</keyword>
<protein>
    <submittedName>
        <fullName evidence="2">Uncharacterized protein</fullName>
    </submittedName>
</protein>
<evidence type="ECO:0000313" key="2">
    <source>
        <dbReference type="WBParaSite" id="ALUE_0001730701-mRNA-1"/>
    </source>
</evidence>
<evidence type="ECO:0000313" key="1">
    <source>
        <dbReference type="Proteomes" id="UP000036681"/>
    </source>
</evidence>
<dbReference type="AlphaFoldDB" id="A0A0M3IGA2"/>
<sequence length="84" mass="9391">MMQLNILYTAEGLSIEKRTTSTIYGILLGYWQRRHVVIGARSVSSFGVAHRRMDREHVFKCATVTDSGGRAAAQWTSSNTDTVQ</sequence>